<protein>
    <submittedName>
        <fullName evidence="1">Uncharacterized protein</fullName>
    </submittedName>
</protein>
<evidence type="ECO:0000313" key="1">
    <source>
        <dbReference type="EMBL" id="MCV7230717.1"/>
    </source>
</evidence>
<dbReference type="EMBL" id="JACKTY010000051">
    <property type="protein sequence ID" value="MCV7230717.1"/>
    <property type="molecule type" value="Genomic_DNA"/>
</dbReference>
<accession>A0ABT3CMN6</accession>
<reference evidence="1 2" key="1">
    <citation type="journal article" date="2022" name="BMC Genomics">
        <title>Comparative genome analysis of mycobacteria focusing on tRNA and non-coding RNA.</title>
        <authorList>
            <person name="Behra P.R.K."/>
            <person name="Pettersson B.M.F."/>
            <person name="Ramesh M."/>
            <person name="Das S."/>
            <person name="Dasgupta S."/>
            <person name="Kirsebom L.A."/>
        </authorList>
    </citation>
    <scope>NUCLEOTIDE SEQUENCE [LARGE SCALE GENOMIC DNA]</scope>
    <source>
        <strain evidence="1 2">DSM 44078</strain>
    </source>
</reference>
<proteinExistence type="predicted"/>
<sequence>MDSSTAQRFATFHEENPAVYAALVRLAREWVAKTGRRKLGIKTLFERTRWEIAMVTTDPDFTLNNNFTAYYARLIMIREPDLADMFNLRRSAADQQIARAS</sequence>
<evidence type="ECO:0000313" key="2">
    <source>
        <dbReference type="Proteomes" id="UP001526201"/>
    </source>
</evidence>
<name>A0ABT3CMN6_9MYCO</name>
<comment type="caution">
    <text evidence="1">The sequence shown here is derived from an EMBL/GenBank/DDBJ whole genome shotgun (WGS) entry which is preliminary data.</text>
</comment>
<organism evidence="1 2">
    <name type="scientific">Mycolicibacterium komossense</name>
    <dbReference type="NCBI Taxonomy" id="1779"/>
    <lineage>
        <taxon>Bacteria</taxon>
        <taxon>Bacillati</taxon>
        <taxon>Actinomycetota</taxon>
        <taxon>Actinomycetes</taxon>
        <taxon>Mycobacteriales</taxon>
        <taxon>Mycobacteriaceae</taxon>
        <taxon>Mycolicibacterium</taxon>
    </lineage>
</organism>
<keyword evidence="2" id="KW-1185">Reference proteome</keyword>
<dbReference type="Proteomes" id="UP001526201">
    <property type="component" value="Unassembled WGS sequence"/>
</dbReference>
<gene>
    <name evidence="1" type="ORF">H7J73_32385</name>
</gene>